<comment type="caution">
    <text evidence="9">The sequence shown here is derived from an EMBL/GenBank/DDBJ whole genome shotgun (WGS) entry which is preliminary data.</text>
</comment>
<dbReference type="OMA" id="IYGMKAK"/>
<dbReference type="Gene3D" id="1.20.1540.10">
    <property type="entry name" value="Rhomboid-like"/>
    <property type="match status" value="1"/>
</dbReference>
<sequence length="167" mass="18130">MRNNFISSSDNLKAGRWWTLVTSCFSHEDSMHILFNGFTFYFMAPAVLSILGNVGFLGLYLGSGIVSSLAGIAWRNYDKAHSQPAGSHGASGSIYAVISFFACLAPTTTFLLFGIVPMPAWAFVTGIFLYDGYSALNHMRARTDTAGHIGGLLSGIGFYIAKRLRIL</sequence>
<comment type="similarity">
    <text evidence="2">Belongs to the peptidase S54 family.</text>
</comment>
<accession>A0A060SHZ3</accession>
<comment type="subcellular location">
    <subcellularLocation>
        <location evidence="1">Membrane</location>
        <topology evidence="1">Multi-pass membrane protein</topology>
    </subcellularLocation>
</comment>
<evidence type="ECO:0000313" key="10">
    <source>
        <dbReference type="Proteomes" id="UP000029665"/>
    </source>
</evidence>
<dbReference type="OrthoDB" id="418595at2759"/>
<keyword evidence="10" id="KW-1185">Reference proteome</keyword>
<keyword evidence="3 7" id="KW-0812">Transmembrane</keyword>
<dbReference type="HOGENOM" id="CLU_055068_7_4_1"/>
<dbReference type="AlphaFoldDB" id="A0A060SHZ3"/>
<feature type="transmembrane region" description="Helical" evidence="7">
    <location>
        <begin position="57"/>
        <end position="74"/>
    </location>
</feature>
<feature type="domain" description="Peptidase S54 rhomboid" evidence="8">
    <location>
        <begin position="15"/>
        <end position="158"/>
    </location>
</feature>
<dbReference type="PANTHER" id="PTHR43731">
    <property type="entry name" value="RHOMBOID PROTEASE"/>
    <property type="match status" value="1"/>
</dbReference>
<keyword evidence="6 7" id="KW-0472">Membrane</keyword>
<evidence type="ECO:0000256" key="3">
    <source>
        <dbReference type="ARBA" id="ARBA00022692"/>
    </source>
</evidence>
<dbReference type="GO" id="GO:0016020">
    <property type="term" value="C:membrane"/>
    <property type="evidence" value="ECO:0007669"/>
    <property type="project" value="UniProtKB-SubCell"/>
</dbReference>
<dbReference type="EMBL" id="CCBP010000125">
    <property type="protein sequence ID" value="CDO74035.1"/>
    <property type="molecule type" value="Genomic_DNA"/>
</dbReference>
<evidence type="ECO:0000259" key="8">
    <source>
        <dbReference type="Pfam" id="PF01694"/>
    </source>
</evidence>
<feature type="transmembrane region" description="Helical" evidence="7">
    <location>
        <begin position="94"/>
        <end position="116"/>
    </location>
</feature>
<evidence type="ECO:0000256" key="1">
    <source>
        <dbReference type="ARBA" id="ARBA00004141"/>
    </source>
</evidence>
<dbReference type="SUPFAM" id="SSF144091">
    <property type="entry name" value="Rhomboid-like"/>
    <property type="match status" value="1"/>
</dbReference>
<organism evidence="9 10">
    <name type="scientific">Pycnoporus cinnabarinus</name>
    <name type="common">Cinnabar-red polypore</name>
    <name type="synonym">Trametes cinnabarina</name>
    <dbReference type="NCBI Taxonomy" id="5643"/>
    <lineage>
        <taxon>Eukaryota</taxon>
        <taxon>Fungi</taxon>
        <taxon>Dikarya</taxon>
        <taxon>Basidiomycota</taxon>
        <taxon>Agaricomycotina</taxon>
        <taxon>Agaricomycetes</taxon>
        <taxon>Polyporales</taxon>
        <taxon>Polyporaceae</taxon>
        <taxon>Trametes</taxon>
    </lineage>
</organism>
<dbReference type="PANTHER" id="PTHR43731:SF14">
    <property type="entry name" value="PRESENILIN-ASSOCIATED RHOMBOID-LIKE PROTEIN, MITOCHONDRIAL"/>
    <property type="match status" value="1"/>
</dbReference>
<protein>
    <recommendedName>
        <fullName evidence="8">Peptidase S54 rhomboid domain-containing protein</fullName>
    </recommendedName>
</protein>
<name>A0A060SHZ3_PYCCI</name>
<dbReference type="STRING" id="5643.A0A060SHZ3"/>
<dbReference type="Proteomes" id="UP000029665">
    <property type="component" value="Unassembled WGS sequence"/>
</dbReference>
<keyword evidence="4" id="KW-0378">Hydrolase</keyword>
<proteinExistence type="inferred from homology"/>
<dbReference type="InterPro" id="IPR050925">
    <property type="entry name" value="Rhomboid_protease_S54"/>
</dbReference>
<dbReference type="GO" id="GO:0006465">
    <property type="term" value="P:signal peptide processing"/>
    <property type="evidence" value="ECO:0007669"/>
    <property type="project" value="TreeGrafter"/>
</dbReference>
<dbReference type="InterPro" id="IPR035952">
    <property type="entry name" value="Rhomboid-like_sf"/>
</dbReference>
<dbReference type="InterPro" id="IPR022764">
    <property type="entry name" value="Peptidase_S54_rhomboid_dom"/>
</dbReference>
<evidence type="ECO:0000256" key="7">
    <source>
        <dbReference type="SAM" id="Phobius"/>
    </source>
</evidence>
<feature type="transmembrane region" description="Helical" evidence="7">
    <location>
        <begin position="33"/>
        <end position="51"/>
    </location>
</feature>
<evidence type="ECO:0000256" key="6">
    <source>
        <dbReference type="ARBA" id="ARBA00023136"/>
    </source>
</evidence>
<reference evidence="9" key="1">
    <citation type="submission" date="2014-01" db="EMBL/GenBank/DDBJ databases">
        <title>The genome of the white-rot fungus Pycnoporus cinnabarinus: a basidiomycete model with a versatile arsenal for lignocellulosic biomass breakdown.</title>
        <authorList>
            <person name="Levasseur A."/>
            <person name="Lomascolo A."/>
            <person name="Ruiz-Duenas F.J."/>
            <person name="Uzan E."/>
            <person name="Piumi F."/>
            <person name="Kues U."/>
            <person name="Ram A.F.J."/>
            <person name="Murat C."/>
            <person name="Haon M."/>
            <person name="Benoit I."/>
            <person name="Arfi Y."/>
            <person name="Chevret D."/>
            <person name="Drula E."/>
            <person name="Kwon M.J."/>
            <person name="Gouret P."/>
            <person name="Lesage-Meessen L."/>
            <person name="Lombard V."/>
            <person name="Mariette J."/>
            <person name="Noirot C."/>
            <person name="Park J."/>
            <person name="Patyshakuliyeva A."/>
            <person name="Wieneger R.A.B."/>
            <person name="Wosten H.A.B."/>
            <person name="Martin F."/>
            <person name="Coutinho P.M."/>
            <person name="de Vries R."/>
            <person name="Martinez A.T."/>
            <person name="Klopp C."/>
            <person name="Pontarotti P."/>
            <person name="Henrissat B."/>
            <person name="Record E."/>
        </authorList>
    </citation>
    <scope>NUCLEOTIDE SEQUENCE [LARGE SCALE GENOMIC DNA]</scope>
    <source>
        <strain evidence="9">BRFM137</strain>
    </source>
</reference>
<dbReference type="GO" id="GO:0004252">
    <property type="term" value="F:serine-type endopeptidase activity"/>
    <property type="evidence" value="ECO:0007669"/>
    <property type="project" value="InterPro"/>
</dbReference>
<evidence type="ECO:0000313" key="9">
    <source>
        <dbReference type="EMBL" id="CDO74035.1"/>
    </source>
</evidence>
<gene>
    <name evidence="9" type="ORF">BN946_scf185043.g85</name>
</gene>
<dbReference type="Pfam" id="PF01694">
    <property type="entry name" value="Rhomboid"/>
    <property type="match status" value="1"/>
</dbReference>
<evidence type="ECO:0000256" key="5">
    <source>
        <dbReference type="ARBA" id="ARBA00022989"/>
    </source>
</evidence>
<keyword evidence="5 7" id="KW-1133">Transmembrane helix</keyword>
<evidence type="ECO:0000256" key="2">
    <source>
        <dbReference type="ARBA" id="ARBA00009045"/>
    </source>
</evidence>
<evidence type="ECO:0000256" key="4">
    <source>
        <dbReference type="ARBA" id="ARBA00022801"/>
    </source>
</evidence>